<sequence>MTKNFKFLAKFQKLQNEVEYDRLLQFSFATLTYTQSNPSSFQNYALVEKTLTLGEITKIEKTFASLSRTPAIYFENTPELVDGFINITGNKYEKKWEDSWMFFNPVIEIDNTRFSQVKKVSSENELGIFLSTFDACYQKGDPQNPYGEVKEYIINCKKAWMKFGKTDRLQYFLIYDQNRPVATSVLNTFESVGYISAVGSLKDVRGKGFGKLATLYAVSQSQANGNTEHSLATEEGTYPNEFYKGIGFSTRFTALGYCKI</sequence>
<dbReference type="STRING" id="1618550.UT39_C0022G0007"/>
<dbReference type="GO" id="GO:0016747">
    <property type="term" value="F:acyltransferase activity, transferring groups other than amino-acyl groups"/>
    <property type="evidence" value="ECO:0007669"/>
    <property type="project" value="InterPro"/>
</dbReference>
<accession>A0A0G0N443</accession>
<dbReference type="InterPro" id="IPR016181">
    <property type="entry name" value="Acyl_CoA_acyltransferase"/>
</dbReference>
<reference evidence="2 3" key="1">
    <citation type="journal article" date="2015" name="Nature">
        <title>rRNA introns, odd ribosomes, and small enigmatic genomes across a large radiation of phyla.</title>
        <authorList>
            <person name="Brown C.T."/>
            <person name="Hug L.A."/>
            <person name="Thomas B.C."/>
            <person name="Sharon I."/>
            <person name="Castelle C.J."/>
            <person name="Singh A."/>
            <person name="Wilkins M.J."/>
            <person name="Williams K.H."/>
            <person name="Banfield J.F."/>
        </authorList>
    </citation>
    <scope>NUCLEOTIDE SEQUENCE [LARGE SCALE GENOMIC DNA]</scope>
</reference>
<dbReference type="InterPro" id="IPR000182">
    <property type="entry name" value="GNAT_dom"/>
</dbReference>
<dbReference type="Gene3D" id="3.40.630.30">
    <property type="match status" value="1"/>
</dbReference>
<organism evidence="2 3">
    <name type="scientific">Candidatus Woesebacteria bacterium GW2011_GWA1_39_21</name>
    <dbReference type="NCBI Taxonomy" id="1618550"/>
    <lineage>
        <taxon>Bacteria</taxon>
        <taxon>Candidatus Woeseibacteriota</taxon>
    </lineage>
</organism>
<protein>
    <recommendedName>
        <fullName evidence="1">N-acetyltransferase domain-containing protein</fullName>
    </recommendedName>
</protein>
<evidence type="ECO:0000313" key="3">
    <source>
        <dbReference type="Proteomes" id="UP000034246"/>
    </source>
</evidence>
<dbReference type="SUPFAM" id="SSF55729">
    <property type="entry name" value="Acyl-CoA N-acyltransferases (Nat)"/>
    <property type="match status" value="1"/>
</dbReference>
<dbReference type="EMBL" id="LBWP01000022">
    <property type="protein sequence ID" value="KKR10153.1"/>
    <property type="molecule type" value="Genomic_DNA"/>
</dbReference>
<dbReference type="Proteomes" id="UP000034246">
    <property type="component" value="Unassembled WGS sequence"/>
</dbReference>
<feature type="domain" description="N-acetyltransferase" evidence="1">
    <location>
        <begin position="112"/>
        <end position="260"/>
    </location>
</feature>
<proteinExistence type="predicted"/>
<evidence type="ECO:0000259" key="1">
    <source>
        <dbReference type="PROSITE" id="PS51186"/>
    </source>
</evidence>
<name>A0A0G0N443_9BACT</name>
<dbReference type="PROSITE" id="PS51186">
    <property type="entry name" value="GNAT"/>
    <property type="match status" value="1"/>
</dbReference>
<gene>
    <name evidence="2" type="ORF">UT39_C0022G0007</name>
</gene>
<dbReference type="CDD" id="cd04301">
    <property type="entry name" value="NAT_SF"/>
    <property type="match status" value="1"/>
</dbReference>
<comment type="caution">
    <text evidence="2">The sequence shown here is derived from an EMBL/GenBank/DDBJ whole genome shotgun (WGS) entry which is preliminary data.</text>
</comment>
<evidence type="ECO:0000313" key="2">
    <source>
        <dbReference type="EMBL" id="KKR10153.1"/>
    </source>
</evidence>
<dbReference type="AlphaFoldDB" id="A0A0G0N443"/>
<dbReference type="Pfam" id="PF00583">
    <property type="entry name" value="Acetyltransf_1"/>
    <property type="match status" value="1"/>
</dbReference>